<reference evidence="2 3" key="1">
    <citation type="submission" date="2018-11" db="EMBL/GenBank/DDBJ databases">
        <authorList>
            <person name="Lopez-Roques C."/>
            <person name="Donnadieu C."/>
            <person name="Bouchez O."/>
            <person name="Klopp C."/>
            <person name="Cabau C."/>
            <person name="Zahm M."/>
        </authorList>
    </citation>
    <scope>NUCLEOTIDE SEQUENCE [LARGE SCALE GENOMIC DNA]</scope>
    <source>
        <strain evidence="2">RS831</strain>
        <tissue evidence="2">Whole body</tissue>
    </source>
</reference>
<feature type="signal peptide" evidence="1">
    <location>
        <begin position="1"/>
        <end position="31"/>
    </location>
</feature>
<reference evidence="2 3" key="2">
    <citation type="submission" date="2019-01" db="EMBL/GenBank/DDBJ databases">
        <title>A chromosome length genome reference of the Java medaka (oryzias javanicus).</title>
        <authorList>
            <person name="Herpin A."/>
            <person name="Takehana Y."/>
            <person name="Naruse K."/>
            <person name="Ansai S."/>
            <person name="Kawaguchi M."/>
        </authorList>
    </citation>
    <scope>NUCLEOTIDE SEQUENCE [LARGE SCALE GENOMIC DNA]</scope>
    <source>
        <strain evidence="2">RS831</strain>
        <tissue evidence="2">Whole body</tissue>
    </source>
</reference>
<dbReference type="Proteomes" id="UP000283210">
    <property type="component" value="Chromosome 17"/>
</dbReference>
<organism evidence="2 3">
    <name type="scientific">Oryzias javanicus</name>
    <name type="common">Javanese ricefish</name>
    <name type="synonym">Aplocheilus javanicus</name>
    <dbReference type="NCBI Taxonomy" id="123683"/>
    <lineage>
        <taxon>Eukaryota</taxon>
        <taxon>Metazoa</taxon>
        <taxon>Chordata</taxon>
        <taxon>Craniata</taxon>
        <taxon>Vertebrata</taxon>
        <taxon>Euteleostomi</taxon>
        <taxon>Actinopterygii</taxon>
        <taxon>Neopterygii</taxon>
        <taxon>Teleostei</taxon>
        <taxon>Neoteleostei</taxon>
        <taxon>Acanthomorphata</taxon>
        <taxon>Ovalentaria</taxon>
        <taxon>Atherinomorphae</taxon>
        <taxon>Beloniformes</taxon>
        <taxon>Adrianichthyidae</taxon>
        <taxon>Oryziinae</taxon>
        <taxon>Oryzias</taxon>
    </lineage>
</organism>
<keyword evidence="3" id="KW-1185">Reference proteome</keyword>
<proteinExistence type="predicted"/>
<gene>
    <name evidence="2" type="ORF">OJAV_G00174790</name>
</gene>
<keyword evidence="1" id="KW-0732">Signal</keyword>
<dbReference type="EMBL" id="CM012453">
    <property type="protein sequence ID" value="RVE61672.1"/>
    <property type="molecule type" value="Genomic_DNA"/>
</dbReference>
<dbReference type="OrthoDB" id="8446208at2759"/>
<accession>A0A3S2P158</accession>
<dbReference type="PROSITE" id="PS51257">
    <property type="entry name" value="PROKAR_LIPOPROTEIN"/>
    <property type="match status" value="1"/>
</dbReference>
<name>A0A3S2P158_ORYJA</name>
<evidence type="ECO:0000256" key="1">
    <source>
        <dbReference type="SAM" id="SignalP"/>
    </source>
</evidence>
<evidence type="ECO:0000313" key="3">
    <source>
        <dbReference type="Proteomes" id="UP000283210"/>
    </source>
</evidence>
<dbReference type="AlphaFoldDB" id="A0A3S2P158"/>
<protein>
    <submittedName>
        <fullName evidence="2">Uncharacterized protein</fullName>
    </submittedName>
</protein>
<sequence length="185" mass="20018">MRRIKKAGSAVCVAAALFLFLLSCLVQTAEGLRLRKTERRAAQPEPGPRAYTGAQEGQIIFGEISEKVTDKSKKTSNASADEVAYQADFPGWSKVTVEDPASKDKWNQMAASLHCFGDHMKFRSLGPGASQFEVEQANKQSLPLTMWLPYAESGRRLQAATALDGASTITSVSKKGSNLSVKPLP</sequence>
<feature type="chain" id="PRO_5018563214" evidence="1">
    <location>
        <begin position="32"/>
        <end position="185"/>
    </location>
</feature>
<evidence type="ECO:0000313" key="2">
    <source>
        <dbReference type="EMBL" id="RVE61672.1"/>
    </source>
</evidence>